<proteinExistence type="predicted"/>
<evidence type="ECO:0000313" key="1">
    <source>
        <dbReference type="EMBL" id="KAJ7996255.1"/>
    </source>
</evidence>
<dbReference type="EMBL" id="CM055747">
    <property type="protein sequence ID" value="KAJ7996255.1"/>
    <property type="molecule type" value="Genomic_DNA"/>
</dbReference>
<reference evidence="1" key="1">
    <citation type="submission" date="2021-05" db="EMBL/GenBank/DDBJ databases">
        <authorList>
            <person name="Pan Q."/>
            <person name="Jouanno E."/>
            <person name="Zahm M."/>
            <person name="Klopp C."/>
            <person name="Cabau C."/>
            <person name="Louis A."/>
            <person name="Berthelot C."/>
            <person name="Parey E."/>
            <person name="Roest Crollius H."/>
            <person name="Montfort J."/>
            <person name="Robinson-Rechavi M."/>
            <person name="Bouchez O."/>
            <person name="Lampietro C."/>
            <person name="Lopez Roques C."/>
            <person name="Donnadieu C."/>
            <person name="Postlethwait J."/>
            <person name="Bobe J."/>
            <person name="Dillon D."/>
            <person name="Chandos A."/>
            <person name="von Hippel F."/>
            <person name="Guiguen Y."/>
        </authorList>
    </citation>
    <scope>NUCLEOTIDE SEQUENCE</scope>
    <source>
        <strain evidence="1">YG-Jan2019</strain>
    </source>
</reference>
<name>A0ACC2FYF7_DALPE</name>
<dbReference type="Proteomes" id="UP001157502">
    <property type="component" value="Chromosome 20"/>
</dbReference>
<organism evidence="1 2">
    <name type="scientific">Dallia pectoralis</name>
    <name type="common">Alaska blackfish</name>
    <dbReference type="NCBI Taxonomy" id="75939"/>
    <lineage>
        <taxon>Eukaryota</taxon>
        <taxon>Metazoa</taxon>
        <taxon>Chordata</taxon>
        <taxon>Craniata</taxon>
        <taxon>Vertebrata</taxon>
        <taxon>Euteleostomi</taxon>
        <taxon>Actinopterygii</taxon>
        <taxon>Neopterygii</taxon>
        <taxon>Teleostei</taxon>
        <taxon>Protacanthopterygii</taxon>
        <taxon>Esociformes</taxon>
        <taxon>Umbridae</taxon>
        <taxon>Dallia</taxon>
    </lineage>
</organism>
<protein>
    <submittedName>
        <fullName evidence="1">Uncharacterized protein</fullName>
    </submittedName>
</protein>
<sequence>MGEHLWLHGQATRKTYGLNSARNVDCLPEVGIEPCSYRRLWQNSKHLEESFWVPKNKKQDFKAARGTIGSIGRKIHQRHLQVISETGENMGTMHRSDILRLMDEKDLKLVPLNENKDPPVYQLMTGKQIHEEQLKLREKNKSKTGPVQVKELTMSSDIGNHDLLTKLKQVQSWLEKKHHVRITLRTGRVEHTQPLDTSLEKMVQQVTVPVGFVSKPKVIQDGRAALCILRPPSQKELKEMNKNATVSATDASLQPADPNDALTASTDPKANSQH</sequence>
<accession>A0ACC2FYF7</accession>
<gene>
    <name evidence="1" type="ORF">DPEC_G00235200</name>
</gene>
<evidence type="ECO:0000313" key="2">
    <source>
        <dbReference type="Proteomes" id="UP001157502"/>
    </source>
</evidence>
<keyword evidence="2" id="KW-1185">Reference proteome</keyword>
<comment type="caution">
    <text evidence="1">The sequence shown here is derived from an EMBL/GenBank/DDBJ whole genome shotgun (WGS) entry which is preliminary data.</text>
</comment>